<comment type="catalytic activity">
    <reaction evidence="1">
        <text>ATP + protein L-histidine = ADP + protein N-phospho-L-histidine.</text>
        <dbReference type="EC" id="2.7.13.3"/>
    </reaction>
</comment>
<dbReference type="SMART" id="SM00387">
    <property type="entry name" value="HATPase_c"/>
    <property type="match status" value="1"/>
</dbReference>
<feature type="region of interest" description="Disordered" evidence="12">
    <location>
        <begin position="1"/>
        <end position="23"/>
    </location>
</feature>
<feature type="domain" description="PAC" evidence="16">
    <location>
        <begin position="364"/>
        <end position="418"/>
    </location>
</feature>
<comment type="subunit">
    <text evidence="9">At low DSF concentrations, interacts with RpfF.</text>
</comment>
<dbReference type="Pfam" id="PF00072">
    <property type="entry name" value="Response_reg"/>
    <property type="match status" value="1"/>
</dbReference>
<feature type="compositionally biased region" description="Low complexity" evidence="12">
    <location>
        <begin position="1"/>
        <end position="11"/>
    </location>
</feature>
<dbReference type="EC" id="2.7.13.3" evidence="2"/>
<reference evidence="17" key="1">
    <citation type="journal article" date="2014" name="Int. J. Syst. Evol. Microbiol.">
        <title>Complete genome sequence of Corynebacterium casei LMG S-19264T (=DSM 44701T), isolated from a smear-ripened cheese.</title>
        <authorList>
            <consortium name="US DOE Joint Genome Institute (JGI-PGF)"/>
            <person name="Walter F."/>
            <person name="Albersmeier A."/>
            <person name="Kalinowski J."/>
            <person name="Ruckert C."/>
        </authorList>
    </citation>
    <scope>NUCLEOTIDE SEQUENCE</scope>
    <source>
        <strain evidence="17">KCTC 12870</strain>
    </source>
</reference>
<keyword evidence="8" id="KW-0902">Two-component regulatory system</keyword>
<feature type="domain" description="PAC" evidence="16">
    <location>
        <begin position="243"/>
        <end position="295"/>
    </location>
</feature>
<dbReference type="EMBL" id="BMXG01000001">
    <property type="protein sequence ID" value="GHB90849.1"/>
    <property type="molecule type" value="Genomic_DNA"/>
</dbReference>
<feature type="modified residue" description="4-aspartylphosphate" evidence="11">
    <location>
        <position position="985"/>
    </location>
</feature>
<name>A0A8J3D9B6_9BACT</name>
<keyword evidence="4" id="KW-0808">Transferase</keyword>
<dbReference type="InterPro" id="IPR003661">
    <property type="entry name" value="HisK_dim/P_dom"/>
</dbReference>
<evidence type="ECO:0000313" key="17">
    <source>
        <dbReference type="EMBL" id="GHB90849.1"/>
    </source>
</evidence>
<evidence type="ECO:0000256" key="12">
    <source>
        <dbReference type="SAM" id="MobiDB-lite"/>
    </source>
</evidence>
<evidence type="ECO:0000259" key="15">
    <source>
        <dbReference type="PROSITE" id="PS50112"/>
    </source>
</evidence>
<gene>
    <name evidence="17" type="ORF">GCM10007047_02110</name>
</gene>
<dbReference type="InterPro" id="IPR011006">
    <property type="entry name" value="CheY-like_superfamily"/>
</dbReference>
<evidence type="ECO:0000256" key="4">
    <source>
        <dbReference type="ARBA" id="ARBA00022679"/>
    </source>
</evidence>
<dbReference type="SMART" id="SM00388">
    <property type="entry name" value="HisKA"/>
    <property type="match status" value="1"/>
</dbReference>
<dbReference type="InterPro" id="IPR035965">
    <property type="entry name" value="PAS-like_dom_sf"/>
</dbReference>
<evidence type="ECO:0000256" key="9">
    <source>
        <dbReference type="ARBA" id="ARBA00064003"/>
    </source>
</evidence>
<dbReference type="PRINTS" id="PR00344">
    <property type="entry name" value="BCTRLSENSOR"/>
</dbReference>
<evidence type="ECO:0000256" key="3">
    <source>
        <dbReference type="ARBA" id="ARBA00022553"/>
    </source>
</evidence>
<dbReference type="InterPro" id="IPR000014">
    <property type="entry name" value="PAS"/>
</dbReference>
<evidence type="ECO:0000256" key="6">
    <source>
        <dbReference type="ARBA" id="ARBA00022777"/>
    </source>
</evidence>
<dbReference type="InterPro" id="IPR005467">
    <property type="entry name" value="His_kinase_dom"/>
</dbReference>
<dbReference type="PROSITE" id="PS50109">
    <property type="entry name" value="HIS_KIN"/>
    <property type="match status" value="1"/>
</dbReference>
<feature type="domain" description="Histidine kinase" evidence="13">
    <location>
        <begin position="691"/>
        <end position="913"/>
    </location>
</feature>
<evidence type="ECO:0000256" key="10">
    <source>
        <dbReference type="ARBA" id="ARBA00068150"/>
    </source>
</evidence>
<feature type="domain" description="PAS" evidence="15">
    <location>
        <begin position="167"/>
        <end position="239"/>
    </location>
</feature>
<dbReference type="InterPro" id="IPR001789">
    <property type="entry name" value="Sig_transdc_resp-reg_receiver"/>
</dbReference>
<dbReference type="Pfam" id="PF08447">
    <property type="entry name" value="PAS_3"/>
    <property type="match status" value="4"/>
</dbReference>
<dbReference type="Gene3D" id="3.30.450.20">
    <property type="entry name" value="PAS domain"/>
    <property type="match status" value="5"/>
</dbReference>
<dbReference type="Pfam" id="PF13426">
    <property type="entry name" value="PAS_9"/>
    <property type="match status" value="1"/>
</dbReference>
<dbReference type="CDD" id="cd00082">
    <property type="entry name" value="HisKA"/>
    <property type="match status" value="1"/>
</dbReference>
<keyword evidence="3 11" id="KW-0597">Phosphoprotein</keyword>
<dbReference type="CDD" id="cd17546">
    <property type="entry name" value="REC_hyHK_CKI1_RcsC-like"/>
    <property type="match status" value="1"/>
</dbReference>
<dbReference type="SUPFAM" id="SSF47384">
    <property type="entry name" value="Homodimeric domain of signal transducing histidine kinase"/>
    <property type="match status" value="1"/>
</dbReference>
<dbReference type="PANTHER" id="PTHR45339:SF1">
    <property type="entry name" value="HYBRID SIGNAL TRANSDUCTION HISTIDINE KINASE J"/>
    <property type="match status" value="1"/>
</dbReference>
<dbReference type="InterPro" id="IPR001610">
    <property type="entry name" value="PAC"/>
</dbReference>
<evidence type="ECO:0000259" key="14">
    <source>
        <dbReference type="PROSITE" id="PS50110"/>
    </source>
</evidence>
<comment type="caution">
    <text evidence="17">The sequence shown here is derived from an EMBL/GenBank/DDBJ whole genome shotgun (WGS) entry which is preliminary data.</text>
</comment>
<keyword evidence="6" id="KW-0418">Kinase</keyword>
<dbReference type="PANTHER" id="PTHR45339">
    <property type="entry name" value="HYBRID SIGNAL TRANSDUCTION HISTIDINE KINASE J"/>
    <property type="match status" value="1"/>
</dbReference>
<dbReference type="AlphaFoldDB" id="A0A8J3D9B6"/>
<evidence type="ECO:0000256" key="7">
    <source>
        <dbReference type="ARBA" id="ARBA00022840"/>
    </source>
</evidence>
<dbReference type="SMART" id="SM00086">
    <property type="entry name" value="PAC"/>
    <property type="match status" value="5"/>
</dbReference>
<dbReference type="CDD" id="cd00130">
    <property type="entry name" value="PAS"/>
    <property type="match status" value="4"/>
</dbReference>
<evidence type="ECO:0000256" key="1">
    <source>
        <dbReference type="ARBA" id="ARBA00000085"/>
    </source>
</evidence>
<evidence type="ECO:0000259" key="16">
    <source>
        <dbReference type="PROSITE" id="PS50113"/>
    </source>
</evidence>
<dbReference type="NCBIfam" id="TIGR00229">
    <property type="entry name" value="sensory_box"/>
    <property type="match status" value="3"/>
</dbReference>
<organism evidence="17 18">
    <name type="scientific">Cerasicoccus arenae</name>
    <dbReference type="NCBI Taxonomy" id="424488"/>
    <lineage>
        <taxon>Bacteria</taxon>
        <taxon>Pseudomonadati</taxon>
        <taxon>Verrucomicrobiota</taxon>
        <taxon>Opitutia</taxon>
        <taxon>Puniceicoccales</taxon>
        <taxon>Cerasicoccaceae</taxon>
        <taxon>Cerasicoccus</taxon>
    </lineage>
</organism>
<feature type="domain" description="PAC" evidence="16">
    <location>
        <begin position="493"/>
        <end position="545"/>
    </location>
</feature>
<dbReference type="Pfam" id="PF02518">
    <property type="entry name" value="HATPase_c"/>
    <property type="match status" value="1"/>
</dbReference>
<keyword evidence="18" id="KW-1185">Reference proteome</keyword>
<dbReference type="Gene3D" id="3.30.565.10">
    <property type="entry name" value="Histidine kinase-like ATPase, C-terminal domain"/>
    <property type="match status" value="1"/>
</dbReference>
<feature type="domain" description="Response regulatory" evidence="14">
    <location>
        <begin position="936"/>
        <end position="1053"/>
    </location>
</feature>
<dbReference type="InterPro" id="IPR036097">
    <property type="entry name" value="HisK_dim/P_sf"/>
</dbReference>
<dbReference type="InterPro" id="IPR013655">
    <property type="entry name" value="PAS_fold_3"/>
</dbReference>
<dbReference type="FunFam" id="3.30.565.10:FF:000010">
    <property type="entry name" value="Sensor histidine kinase RcsC"/>
    <property type="match status" value="1"/>
</dbReference>
<dbReference type="RefSeq" id="WP_189510967.1">
    <property type="nucleotide sequence ID" value="NZ_BMXG01000001.1"/>
</dbReference>
<dbReference type="PROSITE" id="PS50110">
    <property type="entry name" value="RESPONSE_REGULATORY"/>
    <property type="match status" value="1"/>
</dbReference>
<dbReference type="InterPro" id="IPR004358">
    <property type="entry name" value="Sig_transdc_His_kin-like_C"/>
</dbReference>
<reference evidence="17" key="2">
    <citation type="submission" date="2020-09" db="EMBL/GenBank/DDBJ databases">
        <authorList>
            <person name="Sun Q."/>
            <person name="Kim S."/>
        </authorList>
    </citation>
    <scope>NUCLEOTIDE SEQUENCE</scope>
    <source>
        <strain evidence="17">KCTC 12870</strain>
    </source>
</reference>
<dbReference type="CDD" id="cd16922">
    <property type="entry name" value="HATPase_EvgS-ArcB-TorS-like"/>
    <property type="match status" value="1"/>
</dbReference>
<dbReference type="InterPro" id="IPR036890">
    <property type="entry name" value="HATPase_C_sf"/>
</dbReference>
<dbReference type="SUPFAM" id="SSF55785">
    <property type="entry name" value="PYP-like sensor domain (PAS domain)"/>
    <property type="match status" value="5"/>
</dbReference>
<feature type="domain" description="PAC" evidence="16">
    <location>
        <begin position="621"/>
        <end position="673"/>
    </location>
</feature>
<dbReference type="Gene3D" id="2.10.70.100">
    <property type="match status" value="1"/>
</dbReference>
<dbReference type="SMART" id="SM00091">
    <property type="entry name" value="PAS"/>
    <property type="match status" value="5"/>
</dbReference>
<dbReference type="Pfam" id="PF00512">
    <property type="entry name" value="HisKA"/>
    <property type="match status" value="1"/>
</dbReference>
<evidence type="ECO:0000259" key="13">
    <source>
        <dbReference type="PROSITE" id="PS50109"/>
    </source>
</evidence>
<proteinExistence type="predicted"/>
<dbReference type="SMART" id="SM00448">
    <property type="entry name" value="REC"/>
    <property type="match status" value="1"/>
</dbReference>
<evidence type="ECO:0000256" key="11">
    <source>
        <dbReference type="PROSITE-ProRule" id="PRU00169"/>
    </source>
</evidence>
<evidence type="ECO:0000313" key="18">
    <source>
        <dbReference type="Proteomes" id="UP000642829"/>
    </source>
</evidence>
<sequence>MDDIVSSASPEAPKPESSSDEIKRLRDELCTSQKRIAELEQKKNILTEAHEIGGIGSWELDPQSGELILSDEIRKLFNIDPDYNPSVEDVLNGIAPEHQPQFKAVLFGKIEDGKTVSARLRLHRQNGEIRWIRLIGRIRQTESEPIRYGIVQDIEELAKAERVLAESEERWQLALEGSEDGVWDWDLRTNDVVFSDRWKSMLGYTSDDIENDYSAWETLLRPDDLPFAVAAINDYLEGRTKQYSAEFRMLTKEGEWCWIHSRGKAVFDHNGKPTRMLGTHTDITDRKKQEEAFKRLSLVASKTTTGVVITDEKGHLTWVNKAFERMTGFYMEDVLGKSPGSLLQGPATEAATNETMKQGIRMGQGFHVEILNYRKSGVPFWVEVEATPVHDVDGRLINFIAITTDITTRKLDRERIEESERRFRDISNAAGEFIWEHDINGHFTYASERVKEVTGFSPGEFIGLHPKDMIHPDAMEEFRARYTDIVTNQKTFNNMEVLTKHKNGSPIWLNISGVPMHNRDGVYVGYRGAGMDINQRKQTEEELSTLYQRFQLATNSGRIGIWEFDFSEKLLVWDAIMHEIFRLPAERFSGRLDSWSKVIVQEDYHNFESTLQTAIERGGNYRLNFRIIWPEGDIRYITGNALVLLDSNRQPMRIIGSNWDITEQKHAEEEAILAKEQAEEANRAKSAFLAMMSHEIRTPMNGVLGMVQALSETRLDEEQKDFLNTIESSSGSLMTIIDDILDYSKVEAGRLVLDLRPISIASIVPGALSLYSTHAAEKHLELVQRINDSVPKAIIGDETRIRQVLVNLINNAIKFTHRGRVTVKVSATTSMNDNSCQLHFSVADTGIGIKNDQLESLFEPFVQADASISRRYGGTGLGLAISRRLVELMGGEIWCESSRLLGTIFHFTINATVTDPNQLSSPPGSVHFGRLRNPGRILLAEDNPINRKVVQFILNRMGCVVDNAANGREALELFDEEPYDVVLMDVQMPEIDGITATKEIRKRTDDAETPWIIGLSAAATKEDEERAIEAGMNDFITKPLKPQELEAALHRAPMPRENTHSPDA</sequence>
<dbReference type="GO" id="GO:0005524">
    <property type="term" value="F:ATP binding"/>
    <property type="evidence" value="ECO:0007669"/>
    <property type="project" value="UniProtKB-KW"/>
</dbReference>
<feature type="domain" description="PAS" evidence="15">
    <location>
        <begin position="292"/>
        <end position="363"/>
    </location>
</feature>
<dbReference type="FunFam" id="1.10.287.130:FF:000002">
    <property type="entry name" value="Two-component osmosensing histidine kinase"/>
    <property type="match status" value="1"/>
</dbReference>
<evidence type="ECO:0000256" key="8">
    <source>
        <dbReference type="ARBA" id="ARBA00023012"/>
    </source>
</evidence>
<dbReference type="InterPro" id="IPR000700">
    <property type="entry name" value="PAS-assoc_C"/>
</dbReference>
<dbReference type="Gene3D" id="1.10.287.130">
    <property type="match status" value="1"/>
</dbReference>
<feature type="domain" description="PAS" evidence="15">
    <location>
        <begin position="419"/>
        <end position="489"/>
    </location>
</feature>
<dbReference type="PROSITE" id="PS50112">
    <property type="entry name" value="PAS"/>
    <property type="match status" value="3"/>
</dbReference>
<accession>A0A8J3D9B6</accession>
<dbReference type="PROSITE" id="PS50113">
    <property type="entry name" value="PAC"/>
    <property type="match status" value="4"/>
</dbReference>
<dbReference type="SUPFAM" id="SSF55874">
    <property type="entry name" value="ATPase domain of HSP90 chaperone/DNA topoisomerase II/histidine kinase"/>
    <property type="match status" value="1"/>
</dbReference>
<dbReference type="GO" id="GO:0000155">
    <property type="term" value="F:phosphorelay sensor kinase activity"/>
    <property type="evidence" value="ECO:0007669"/>
    <property type="project" value="InterPro"/>
</dbReference>
<dbReference type="Proteomes" id="UP000642829">
    <property type="component" value="Unassembled WGS sequence"/>
</dbReference>
<dbReference type="SUPFAM" id="SSF52172">
    <property type="entry name" value="CheY-like"/>
    <property type="match status" value="1"/>
</dbReference>
<evidence type="ECO:0000256" key="5">
    <source>
        <dbReference type="ARBA" id="ARBA00022741"/>
    </source>
</evidence>
<protein>
    <recommendedName>
        <fullName evidence="10">Sensory/regulatory protein RpfC</fullName>
        <ecNumber evidence="2">2.7.13.3</ecNumber>
    </recommendedName>
</protein>
<dbReference type="InterPro" id="IPR003594">
    <property type="entry name" value="HATPase_dom"/>
</dbReference>
<dbReference type="Gene3D" id="3.40.50.2300">
    <property type="match status" value="1"/>
</dbReference>
<evidence type="ECO:0000256" key="2">
    <source>
        <dbReference type="ARBA" id="ARBA00012438"/>
    </source>
</evidence>
<keyword evidence="7" id="KW-0067">ATP-binding</keyword>
<keyword evidence="5" id="KW-0547">Nucleotide-binding</keyword>